<dbReference type="PIRSF" id="PIRSF006392">
    <property type="entry name" value="IPGAM_arch"/>
    <property type="match status" value="1"/>
</dbReference>
<dbReference type="Gene3D" id="3.40.720.10">
    <property type="entry name" value="Alkaline Phosphatase, subunit A"/>
    <property type="match status" value="1"/>
</dbReference>
<dbReference type="NCBIfam" id="NF003242">
    <property type="entry name" value="PRK04200.1"/>
    <property type="match status" value="1"/>
</dbReference>
<proteinExistence type="inferred from homology"/>
<dbReference type="InterPro" id="IPR023665">
    <property type="entry name" value="ApgAM_prokaryotes"/>
</dbReference>
<dbReference type="InterPro" id="IPR042253">
    <property type="entry name" value="Pglycerate_mutase_ApgM_sf"/>
</dbReference>
<comment type="catalytic activity">
    <reaction evidence="1">
        <text>(2R)-2-phosphoglycerate = (2R)-3-phosphoglycerate</text>
        <dbReference type="Rhea" id="RHEA:15901"/>
        <dbReference type="ChEBI" id="CHEBI:58272"/>
        <dbReference type="ChEBI" id="CHEBI:58289"/>
        <dbReference type="EC" id="5.4.2.12"/>
    </reaction>
</comment>
<dbReference type="GO" id="GO:0004619">
    <property type="term" value="F:phosphoglycerate mutase activity"/>
    <property type="evidence" value="ECO:0007669"/>
    <property type="project" value="UniProtKB-EC"/>
</dbReference>
<keyword evidence="5" id="KW-0324">Glycolysis</keyword>
<dbReference type="NCBIfam" id="TIGR02535">
    <property type="entry name" value="hyp_Hser_kinase"/>
    <property type="match status" value="1"/>
</dbReference>
<keyword evidence="6" id="KW-0413">Isomerase</keyword>
<dbReference type="EMBL" id="CP015518">
    <property type="protein sequence ID" value="APG25918.1"/>
    <property type="molecule type" value="Genomic_DNA"/>
</dbReference>
<evidence type="ECO:0000256" key="4">
    <source>
        <dbReference type="ARBA" id="ARBA00005524"/>
    </source>
</evidence>
<dbReference type="InterPro" id="IPR004456">
    <property type="entry name" value="Pglycerate_mutase_ApgM"/>
</dbReference>
<dbReference type="NCBIfam" id="TIGR00306">
    <property type="entry name" value="apgM"/>
    <property type="match status" value="1"/>
</dbReference>
<dbReference type="Proteomes" id="UP000182264">
    <property type="component" value="Chromosome"/>
</dbReference>
<dbReference type="CDD" id="cd16011">
    <property type="entry name" value="iPGM_like"/>
    <property type="match status" value="1"/>
</dbReference>
<reference evidence="8 9" key="1">
    <citation type="journal article" date="2017" name="Genome Announc.">
        <title>Complete Genome Sequences of Two Acetylene-Fermenting Pelobacter acetylenicus Strains.</title>
        <authorList>
            <person name="Sutton J.M."/>
            <person name="Baesman S.M."/>
            <person name="Fierst J.L."/>
            <person name="Poret-Peterson A.T."/>
            <person name="Oremland R.S."/>
            <person name="Dunlap D.S."/>
            <person name="Akob D.M."/>
        </authorList>
    </citation>
    <scope>NUCLEOTIDE SEQUENCE [LARGE SCALE GENOMIC DNA]</scope>
    <source>
        <strain evidence="8 9">DSM 3247</strain>
    </source>
</reference>
<evidence type="ECO:0000313" key="8">
    <source>
        <dbReference type="EMBL" id="APG25918.1"/>
    </source>
</evidence>
<dbReference type="PANTHER" id="PTHR31209:SF4">
    <property type="entry name" value="2,3-BISPHOSPHOGLYCERATE-INDEPENDENT PHOSPHOGLYCERATE MUTASE"/>
    <property type="match status" value="1"/>
</dbReference>
<organism evidence="8 9">
    <name type="scientific">Syntrophotalea acetylenica</name>
    <name type="common">Pelobacter acetylenicus</name>
    <dbReference type="NCBI Taxonomy" id="29542"/>
    <lineage>
        <taxon>Bacteria</taxon>
        <taxon>Pseudomonadati</taxon>
        <taxon>Thermodesulfobacteriota</taxon>
        <taxon>Desulfuromonadia</taxon>
        <taxon>Desulfuromonadales</taxon>
        <taxon>Syntrophotaleaceae</taxon>
        <taxon>Syntrophotalea</taxon>
    </lineage>
</organism>
<gene>
    <name evidence="8" type="ORF">A7E75_13545</name>
</gene>
<name>A0A1L3GJS4_SYNAC</name>
<dbReference type="InterPro" id="IPR006124">
    <property type="entry name" value="Metalloenzyme"/>
</dbReference>
<dbReference type="Pfam" id="PF10143">
    <property type="entry name" value="PhosphMutase"/>
    <property type="match status" value="1"/>
</dbReference>
<dbReference type="GO" id="GO:0006096">
    <property type="term" value="P:glycolytic process"/>
    <property type="evidence" value="ECO:0007669"/>
    <property type="project" value="UniProtKB-KW"/>
</dbReference>
<dbReference type="Gene3D" id="3.30.70.2130">
    <property type="entry name" value="Metalloenzyme domain"/>
    <property type="match status" value="1"/>
</dbReference>
<evidence type="ECO:0000256" key="3">
    <source>
        <dbReference type="ARBA" id="ARBA00004921"/>
    </source>
</evidence>
<evidence type="ECO:0000256" key="2">
    <source>
        <dbReference type="ARBA" id="ARBA00002315"/>
    </source>
</evidence>
<comment type="function">
    <text evidence="2">Catalyzes the interconversion of 2-phosphoglycerate and 3-phosphoglycerate.</text>
</comment>
<comment type="similarity">
    <text evidence="4">Belongs to the BPG-independent phosphoglycerate mutase family. A-PGAM subfamily.</text>
</comment>
<dbReference type="PANTHER" id="PTHR31209">
    <property type="entry name" value="COFACTOR-INDEPENDENT PHOSPHOGLYCERATE MUTASE"/>
    <property type="match status" value="1"/>
</dbReference>
<comment type="pathway">
    <text evidence="3">Carbohydrate degradation.</text>
</comment>
<dbReference type="GO" id="GO:0046872">
    <property type="term" value="F:metal ion binding"/>
    <property type="evidence" value="ECO:0007669"/>
    <property type="project" value="InterPro"/>
</dbReference>
<sequence>MKYVVLLGDGMADEPMPELGGKTPLQCARTPFMDRLAREGQIGLAQTIPEGFPPGSDVANLSVFGYDPVQCYSGRSPLEAASMGVSLAPEDVSFRLNLVTLGKDGDGEIMEDFSAGHITTDEAREIVLTLQKELGTENFQFYPGVSYRHLLVWRGGVDTMSFTPPHDITGQPVGGQLPRGEGAEVLLELMERARSILASHPVNEKRQAEGKRPANAMWLWGQGRAPHMPTLQERFGLSGAVISAVDLIKGIGIYAGLDVIDVPGATGYIDTNYRGKAEYALEALKTRDYIYVHVEAPDEASHGGLLQEKIRAIEAFDEMVVGTVFEGLRSMGPFRLLITPDHPTPLRLMTHTSKPVPFILYGSEGEFASQPEAACYDEAAAAASGLFIEKGFQLMEMLLASRNQGA</sequence>
<keyword evidence="9" id="KW-1185">Reference proteome</keyword>
<dbReference type="RefSeq" id="WP_072287765.1">
    <property type="nucleotide sequence ID" value="NZ_CP015518.1"/>
</dbReference>
<feature type="domain" description="Metalloenzyme" evidence="7">
    <location>
        <begin position="1"/>
        <end position="365"/>
    </location>
</feature>
<dbReference type="AlphaFoldDB" id="A0A1L3GJS4"/>
<evidence type="ECO:0000256" key="1">
    <source>
        <dbReference type="ARBA" id="ARBA00000370"/>
    </source>
</evidence>
<evidence type="ECO:0000256" key="6">
    <source>
        <dbReference type="ARBA" id="ARBA00023235"/>
    </source>
</evidence>
<accession>A0A1L3GJS4</accession>
<protein>
    <submittedName>
        <fullName evidence="8">Cofactor-independent phosphoglycerate mutase</fullName>
    </submittedName>
</protein>
<evidence type="ECO:0000259" key="7">
    <source>
        <dbReference type="Pfam" id="PF01676"/>
    </source>
</evidence>
<dbReference type="InterPro" id="IPR017850">
    <property type="entry name" value="Alkaline_phosphatase_core_sf"/>
</dbReference>
<dbReference type="Pfam" id="PF01676">
    <property type="entry name" value="Metalloenzyme"/>
    <property type="match status" value="1"/>
</dbReference>
<evidence type="ECO:0000313" key="9">
    <source>
        <dbReference type="Proteomes" id="UP000182264"/>
    </source>
</evidence>
<evidence type="ECO:0000256" key="5">
    <source>
        <dbReference type="ARBA" id="ARBA00023152"/>
    </source>
</evidence>
<dbReference type="SUPFAM" id="SSF53649">
    <property type="entry name" value="Alkaline phosphatase-like"/>
    <property type="match status" value="1"/>
</dbReference>